<proteinExistence type="predicted"/>
<dbReference type="Pfam" id="PF11969">
    <property type="entry name" value="DcpS_C"/>
    <property type="match status" value="1"/>
</dbReference>
<reference evidence="5 6" key="1">
    <citation type="submission" date="2016-10" db="EMBL/GenBank/DDBJ databases">
        <authorList>
            <person name="de Groot N.N."/>
        </authorList>
    </citation>
    <scope>NUCLEOTIDE SEQUENCE [LARGE SCALE GENOMIC DNA]</scope>
    <source>
        <strain evidence="5 6">Nv1</strain>
    </source>
</reference>
<evidence type="ECO:0000259" key="4">
    <source>
        <dbReference type="PROSITE" id="PS51084"/>
    </source>
</evidence>
<dbReference type="RefSeq" id="WP_090827969.1">
    <property type="nucleotide sequence ID" value="NZ_FOBH01000003.1"/>
</dbReference>
<dbReference type="Gene3D" id="3.30.428.10">
    <property type="entry name" value="HIT-like"/>
    <property type="match status" value="1"/>
</dbReference>
<evidence type="ECO:0000313" key="6">
    <source>
        <dbReference type="Proteomes" id="UP000198620"/>
    </source>
</evidence>
<evidence type="ECO:0000256" key="2">
    <source>
        <dbReference type="PIRSR" id="PIRSR601310-3"/>
    </source>
</evidence>
<dbReference type="PANTHER" id="PTHR23089">
    <property type="entry name" value="HISTIDINE TRIAD HIT PROTEIN"/>
    <property type="match status" value="1"/>
</dbReference>
<evidence type="ECO:0000313" key="5">
    <source>
        <dbReference type="EMBL" id="SEK82547.1"/>
    </source>
</evidence>
<dbReference type="SUPFAM" id="SSF54197">
    <property type="entry name" value="HIT-like"/>
    <property type="match status" value="1"/>
</dbReference>
<evidence type="ECO:0000256" key="1">
    <source>
        <dbReference type="PIRSR" id="PIRSR601310-1"/>
    </source>
</evidence>
<feature type="active site" description="Tele-AMP-histidine intermediate" evidence="1">
    <location>
        <position position="99"/>
    </location>
</feature>
<dbReference type="InterPro" id="IPR019808">
    <property type="entry name" value="Histidine_triad_CS"/>
</dbReference>
<keyword evidence="6" id="KW-1185">Reference proteome</keyword>
<dbReference type="PRINTS" id="PR00332">
    <property type="entry name" value="HISTRIAD"/>
</dbReference>
<dbReference type="CDD" id="cd01276">
    <property type="entry name" value="PKCI_related"/>
    <property type="match status" value="1"/>
</dbReference>
<dbReference type="EMBL" id="FOBH01000003">
    <property type="protein sequence ID" value="SEK82547.1"/>
    <property type="molecule type" value="Genomic_DNA"/>
</dbReference>
<organism evidence="5 6">
    <name type="scientific">Nitrosovibrio tenuis</name>
    <dbReference type="NCBI Taxonomy" id="1233"/>
    <lineage>
        <taxon>Bacteria</taxon>
        <taxon>Pseudomonadati</taxon>
        <taxon>Pseudomonadota</taxon>
        <taxon>Betaproteobacteria</taxon>
        <taxon>Nitrosomonadales</taxon>
        <taxon>Nitrosomonadaceae</taxon>
        <taxon>Nitrosovibrio</taxon>
    </lineage>
</organism>
<dbReference type="OrthoDB" id="9784774at2"/>
<dbReference type="InterPro" id="IPR011146">
    <property type="entry name" value="HIT-like"/>
</dbReference>
<evidence type="ECO:0000256" key="3">
    <source>
        <dbReference type="PROSITE-ProRule" id="PRU00464"/>
    </source>
</evidence>
<dbReference type="Proteomes" id="UP000198620">
    <property type="component" value="Unassembled WGS sequence"/>
</dbReference>
<feature type="short sequence motif" description="Histidine triad motif" evidence="2 3">
    <location>
        <begin position="97"/>
        <end position="101"/>
    </location>
</feature>
<sequence length="117" mass="12959">MENCIFCKIARGEVPSSKIYEDTDVFAFHDIHPAAPVHFMLIPKLHIGSLAEVEDKHRSLLGDMMVLIPRLASEQGCSNGFRTIINTGHVGGQEIHHLHIHIIGGRERLPGMIPHPG</sequence>
<dbReference type="AlphaFoldDB" id="A0A1H7K996"/>
<accession>A0A1H7K996</accession>
<dbReference type="STRING" id="1233.SAMN05216387_103128"/>
<gene>
    <name evidence="5" type="ORF">SAMN05216387_103128</name>
</gene>
<dbReference type="InterPro" id="IPR036265">
    <property type="entry name" value="HIT-like_sf"/>
</dbReference>
<protein>
    <submittedName>
        <fullName evidence="5">Histidine triad (HIT) family protein</fullName>
    </submittedName>
</protein>
<feature type="domain" description="HIT" evidence="4">
    <location>
        <begin position="5"/>
        <end position="112"/>
    </location>
</feature>
<dbReference type="GO" id="GO:0003824">
    <property type="term" value="F:catalytic activity"/>
    <property type="evidence" value="ECO:0007669"/>
    <property type="project" value="InterPro"/>
</dbReference>
<name>A0A1H7K996_9PROT</name>
<dbReference type="PROSITE" id="PS51084">
    <property type="entry name" value="HIT_2"/>
    <property type="match status" value="1"/>
</dbReference>
<dbReference type="PROSITE" id="PS00892">
    <property type="entry name" value="HIT_1"/>
    <property type="match status" value="1"/>
</dbReference>
<dbReference type="InterPro" id="IPR001310">
    <property type="entry name" value="Histidine_triad_HIT"/>
</dbReference>